<evidence type="ECO:0000256" key="7">
    <source>
        <dbReference type="ARBA" id="ARBA00023136"/>
    </source>
</evidence>
<dbReference type="Gene3D" id="3.40.50.300">
    <property type="entry name" value="P-loop containing nucleotide triphosphate hydrolases"/>
    <property type="match status" value="1"/>
</dbReference>
<dbReference type="Pfam" id="PF00664">
    <property type="entry name" value="ABC_membrane"/>
    <property type="match status" value="1"/>
</dbReference>
<keyword evidence="3 8" id="KW-0812">Transmembrane</keyword>
<dbReference type="Pfam" id="PF00005">
    <property type="entry name" value="ABC_tran"/>
    <property type="match status" value="1"/>
</dbReference>
<evidence type="ECO:0000256" key="1">
    <source>
        <dbReference type="ARBA" id="ARBA00004651"/>
    </source>
</evidence>
<evidence type="ECO:0000256" key="3">
    <source>
        <dbReference type="ARBA" id="ARBA00022692"/>
    </source>
</evidence>
<evidence type="ECO:0000256" key="8">
    <source>
        <dbReference type="SAM" id="Phobius"/>
    </source>
</evidence>
<comment type="subcellular location">
    <subcellularLocation>
        <location evidence="1">Cell membrane</location>
        <topology evidence="1">Multi-pass membrane protein</topology>
    </subcellularLocation>
</comment>
<dbReference type="InterPro" id="IPR003593">
    <property type="entry name" value="AAA+_ATPase"/>
</dbReference>
<dbReference type="InterPro" id="IPR039421">
    <property type="entry name" value="Type_1_exporter"/>
</dbReference>
<keyword evidence="7 8" id="KW-0472">Membrane</keyword>
<dbReference type="SMART" id="SM00382">
    <property type="entry name" value="AAA"/>
    <property type="match status" value="1"/>
</dbReference>
<evidence type="ECO:0000256" key="4">
    <source>
        <dbReference type="ARBA" id="ARBA00022741"/>
    </source>
</evidence>
<name>A0ABT0WZ60_9BURK</name>
<evidence type="ECO:0000313" key="12">
    <source>
        <dbReference type="Proteomes" id="UP001202243"/>
    </source>
</evidence>
<feature type="domain" description="ABC transmembrane type-1" evidence="10">
    <location>
        <begin position="150"/>
        <end position="428"/>
    </location>
</feature>
<feature type="transmembrane region" description="Helical" evidence="8">
    <location>
        <begin position="146"/>
        <end position="169"/>
    </location>
</feature>
<dbReference type="CDD" id="cd18587">
    <property type="entry name" value="ABC_6TM_LapB_like"/>
    <property type="match status" value="1"/>
</dbReference>
<reference evidence="11 12" key="1">
    <citation type="submission" date="2022-06" db="EMBL/GenBank/DDBJ databases">
        <title>Janthinobacterium kumbetensis sp. nov., isolated from spring water in Turkey.</title>
        <authorList>
            <person name="Inan Bektas K."/>
            <person name="Belduz A.A."/>
            <person name="Canakci S."/>
            <person name="Nalcaoglu A."/>
            <person name="Ceylan E."/>
            <person name="Kati H."/>
        </authorList>
    </citation>
    <scope>NUCLEOTIDE SEQUENCE [LARGE SCALE GENOMIC DNA]</scope>
    <source>
        <strain evidence="11 12">GK</strain>
    </source>
</reference>
<keyword evidence="2" id="KW-1003">Cell membrane</keyword>
<accession>A0ABT0WZ60</accession>
<dbReference type="GO" id="GO:0005524">
    <property type="term" value="F:ATP binding"/>
    <property type="evidence" value="ECO:0007669"/>
    <property type="project" value="UniProtKB-KW"/>
</dbReference>
<dbReference type="InterPro" id="IPR027417">
    <property type="entry name" value="P-loop_NTPase"/>
</dbReference>
<dbReference type="RefSeq" id="WP_251351934.1">
    <property type="nucleotide sequence ID" value="NZ_JAMQGR010000019.1"/>
</dbReference>
<dbReference type="InterPro" id="IPR003439">
    <property type="entry name" value="ABC_transporter-like_ATP-bd"/>
</dbReference>
<evidence type="ECO:0000256" key="5">
    <source>
        <dbReference type="ARBA" id="ARBA00022840"/>
    </source>
</evidence>
<evidence type="ECO:0000259" key="10">
    <source>
        <dbReference type="PROSITE" id="PS50929"/>
    </source>
</evidence>
<keyword evidence="12" id="KW-1185">Reference proteome</keyword>
<evidence type="ECO:0000256" key="2">
    <source>
        <dbReference type="ARBA" id="ARBA00022475"/>
    </source>
</evidence>
<dbReference type="PROSITE" id="PS50929">
    <property type="entry name" value="ABC_TM1F"/>
    <property type="match status" value="1"/>
</dbReference>
<dbReference type="PANTHER" id="PTHR43394:SF1">
    <property type="entry name" value="ATP-BINDING CASSETTE SUB-FAMILY B MEMBER 10, MITOCHONDRIAL"/>
    <property type="match status" value="1"/>
</dbReference>
<dbReference type="SUPFAM" id="SSF52540">
    <property type="entry name" value="P-loop containing nucleoside triphosphate hydrolases"/>
    <property type="match status" value="1"/>
</dbReference>
<dbReference type="SUPFAM" id="SSF90123">
    <property type="entry name" value="ABC transporter transmembrane region"/>
    <property type="match status" value="1"/>
</dbReference>
<sequence length="715" mass="75945">MDTSIKHGLLTLIERAARLTGQHVPAARLADLQRQLDDVDDNGAPGTVLTAIWQAAGLEGAARPLHEPTPGELPFAVYSASTGWGLLQSRGADGAWRGEGIDGRALQLASLAGLACVGLPRRSEKSGARPGALALVRNALWLKKSVFVDAVLATALVTLLTMATSLFSMQVYDRVIPNQSFSTLWVLVVGVALSIGLEFILKQVRSRIVDHSCNDVDHELSEWFFQRMLGIRMEARPASVGTLAAQVKGFEMVRGVLTSTSLFVLTDVPFAVIFLAMITIIGGWLVVVPLVALPLALACGLMFQRAIESHTRKNLNASNRKAGLLVEAVDGVETLKGSSAEWMMQARWAELVAESSHAEQNIRDYAALSQNITAAFQQLTNVALISMGAWFVAENQMTMGALMACTIISNRALMPIVQLPAVMVQWAHARASIDGLEQVISLPNEADNAQFALTPRSLDTGLRFERIRFTYGGAQKVALEVENLAIRPGERVGLVGAIGSGKSTLLKLASGLYLPAEGKAYLGDVDMALLAPAVVREMVGYLPQETRLFSGTLRDNLLLGLADPGEEAILAAAKRTGLIELILGQPRGLALGITEGGRGVSGGQRQLIAVTRLLLAKPRIWLLDEPTGAMDAKTEARIVGLLGELAAEGVTMVATTHKNALLPLLDRLVVLQAGRVLLDGPRDAVLAKLSGKPQAVPASAPAPVVQAAAAQGAVA</sequence>
<keyword evidence="4" id="KW-0547">Nucleotide-binding</keyword>
<feature type="domain" description="ABC transporter" evidence="9">
    <location>
        <begin position="462"/>
        <end position="698"/>
    </location>
</feature>
<dbReference type="InterPro" id="IPR036640">
    <property type="entry name" value="ABC1_TM_sf"/>
</dbReference>
<comment type="caution">
    <text evidence="11">The sequence shown here is derived from an EMBL/GenBank/DDBJ whole genome shotgun (WGS) entry which is preliminary data.</text>
</comment>
<dbReference type="Proteomes" id="UP001202243">
    <property type="component" value="Unassembled WGS sequence"/>
</dbReference>
<proteinExistence type="predicted"/>
<dbReference type="PANTHER" id="PTHR43394">
    <property type="entry name" value="ATP-DEPENDENT PERMEASE MDL1, MITOCHONDRIAL"/>
    <property type="match status" value="1"/>
</dbReference>
<feature type="transmembrane region" description="Helical" evidence="8">
    <location>
        <begin position="256"/>
        <end position="278"/>
    </location>
</feature>
<organism evidence="11 12">
    <name type="scientific">Janthinobacterium kumbetense</name>
    <dbReference type="NCBI Taxonomy" id="2950280"/>
    <lineage>
        <taxon>Bacteria</taxon>
        <taxon>Pseudomonadati</taxon>
        <taxon>Pseudomonadota</taxon>
        <taxon>Betaproteobacteria</taxon>
        <taxon>Burkholderiales</taxon>
        <taxon>Oxalobacteraceae</taxon>
        <taxon>Janthinobacterium</taxon>
    </lineage>
</organism>
<evidence type="ECO:0000313" key="11">
    <source>
        <dbReference type="EMBL" id="MCM2569306.1"/>
    </source>
</evidence>
<dbReference type="InterPro" id="IPR011527">
    <property type="entry name" value="ABC1_TM_dom"/>
</dbReference>
<dbReference type="Gene3D" id="1.20.1560.10">
    <property type="entry name" value="ABC transporter type 1, transmembrane domain"/>
    <property type="match status" value="1"/>
</dbReference>
<gene>
    <name evidence="11" type="ORF">NCG91_27135</name>
</gene>
<feature type="transmembrane region" description="Helical" evidence="8">
    <location>
        <begin position="181"/>
        <end position="201"/>
    </location>
</feature>
<protein>
    <submittedName>
        <fullName evidence="11">ATP-binding cassette domain-containing protein</fullName>
    </submittedName>
</protein>
<evidence type="ECO:0000256" key="6">
    <source>
        <dbReference type="ARBA" id="ARBA00022989"/>
    </source>
</evidence>
<dbReference type="PROSITE" id="PS50893">
    <property type="entry name" value="ABC_TRANSPORTER_2"/>
    <property type="match status" value="1"/>
</dbReference>
<keyword evidence="6 8" id="KW-1133">Transmembrane helix</keyword>
<feature type="transmembrane region" description="Helical" evidence="8">
    <location>
        <begin position="284"/>
        <end position="303"/>
    </location>
</feature>
<dbReference type="EMBL" id="JAMQGR010000019">
    <property type="protein sequence ID" value="MCM2569306.1"/>
    <property type="molecule type" value="Genomic_DNA"/>
</dbReference>
<keyword evidence="5 11" id="KW-0067">ATP-binding</keyword>
<evidence type="ECO:0000259" key="9">
    <source>
        <dbReference type="PROSITE" id="PS50893"/>
    </source>
</evidence>